<evidence type="ECO:0000256" key="6">
    <source>
        <dbReference type="ARBA" id="ARBA00022741"/>
    </source>
</evidence>
<organism evidence="14 15">
    <name type="scientific">Litoribacter ruber</name>
    <dbReference type="NCBI Taxonomy" id="702568"/>
    <lineage>
        <taxon>Bacteria</taxon>
        <taxon>Pseudomonadati</taxon>
        <taxon>Bacteroidota</taxon>
        <taxon>Cytophagia</taxon>
        <taxon>Cytophagales</taxon>
        <taxon>Cyclobacteriaceae</taxon>
        <taxon>Litoribacter</taxon>
    </lineage>
</organism>
<dbReference type="InterPro" id="IPR000550">
    <property type="entry name" value="Hppk"/>
</dbReference>
<evidence type="ECO:0000256" key="12">
    <source>
        <dbReference type="ARBA" id="ARBA00033413"/>
    </source>
</evidence>
<feature type="domain" description="7,8-dihydro-6-hydroxymethylpterin-pyrophosphokinase" evidence="13">
    <location>
        <begin position="6"/>
        <end position="131"/>
    </location>
</feature>
<dbReference type="PANTHER" id="PTHR43071:SF1">
    <property type="entry name" value="2-AMINO-4-HYDROXY-6-HYDROXYMETHYLDIHYDROPTERIDINE PYROPHOSPHOKINASE"/>
    <property type="match status" value="1"/>
</dbReference>
<dbReference type="Proteomes" id="UP001319104">
    <property type="component" value="Unassembled WGS sequence"/>
</dbReference>
<dbReference type="AlphaFoldDB" id="A0AAP2CJH3"/>
<dbReference type="RefSeq" id="WP_213943784.1">
    <property type="nucleotide sequence ID" value="NZ_JAHCMY010000001.1"/>
</dbReference>
<evidence type="ECO:0000256" key="2">
    <source>
        <dbReference type="ARBA" id="ARBA00005810"/>
    </source>
</evidence>
<name>A0AAP2CJH3_9BACT</name>
<comment type="pathway">
    <text evidence="1">Cofactor biosynthesis; tetrahydrofolate biosynthesis; 2-amino-4-hydroxy-6-hydroxymethyl-7,8-dihydropteridine diphosphate from 7,8-dihydroneopterin triphosphate: step 4/4.</text>
</comment>
<sequence>MSQVVLLLGGNIGDRLKYLSRANSEMQKVFSIKKLSAVYETAPWGTDSQQAYLNQAMVVDTDMPAQEVLEVILGIEQKLDRVREQKWGDRTMDIDLIYYEDLVIQSENLTIPHPLMQDRRFVLIPLVEILPDFVHPVFGKSTRKLLEECLDRSEVSQLDQ</sequence>
<dbReference type="EC" id="2.7.6.3" evidence="3"/>
<reference evidence="14 15" key="1">
    <citation type="submission" date="2021-05" db="EMBL/GenBank/DDBJ databases">
        <authorList>
            <person name="Zhang Z.D."/>
            <person name="Osman G."/>
        </authorList>
    </citation>
    <scope>NUCLEOTIDE SEQUENCE [LARGE SCALE GENOMIC DNA]</scope>
    <source>
        <strain evidence="14 15">KCTC 32217</strain>
    </source>
</reference>
<dbReference type="EMBL" id="JAHCMY010000001">
    <property type="protein sequence ID" value="MBS9522912.1"/>
    <property type="molecule type" value="Genomic_DNA"/>
</dbReference>
<keyword evidence="7" id="KW-0418">Kinase</keyword>
<evidence type="ECO:0000259" key="13">
    <source>
        <dbReference type="Pfam" id="PF01288"/>
    </source>
</evidence>
<evidence type="ECO:0000256" key="4">
    <source>
        <dbReference type="ARBA" id="ARBA00016218"/>
    </source>
</evidence>
<evidence type="ECO:0000256" key="11">
    <source>
        <dbReference type="ARBA" id="ARBA00029766"/>
    </source>
</evidence>
<dbReference type="Pfam" id="PF01288">
    <property type="entry name" value="HPPK"/>
    <property type="match status" value="1"/>
</dbReference>
<keyword evidence="9" id="KW-0289">Folate biosynthesis</keyword>
<dbReference type="GO" id="GO:0003848">
    <property type="term" value="F:2-amino-4-hydroxy-6-hydroxymethyldihydropteridine diphosphokinase activity"/>
    <property type="evidence" value="ECO:0007669"/>
    <property type="project" value="UniProtKB-EC"/>
</dbReference>
<dbReference type="PANTHER" id="PTHR43071">
    <property type="entry name" value="2-AMINO-4-HYDROXY-6-HYDROXYMETHYLDIHYDROPTERIDINE PYROPHOSPHOKINASE"/>
    <property type="match status" value="1"/>
</dbReference>
<proteinExistence type="inferred from homology"/>
<dbReference type="NCBIfam" id="TIGR01498">
    <property type="entry name" value="folK"/>
    <property type="match status" value="1"/>
</dbReference>
<evidence type="ECO:0000256" key="7">
    <source>
        <dbReference type="ARBA" id="ARBA00022777"/>
    </source>
</evidence>
<evidence type="ECO:0000313" key="15">
    <source>
        <dbReference type="Proteomes" id="UP001319104"/>
    </source>
</evidence>
<dbReference type="SUPFAM" id="SSF55083">
    <property type="entry name" value="6-hydroxymethyl-7,8-dihydropterin pyrophosphokinase, HPPK"/>
    <property type="match status" value="1"/>
</dbReference>
<dbReference type="GO" id="GO:0005524">
    <property type="term" value="F:ATP binding"/>
    <property type="evidence" value="ECO:0007669"/>
    <property type="project" value="UniProtKB-KW"/>
</dbReference>
<evidence type="ECO:0000256" key="8">
    <source>
        <dbReference type="ARBA" id="ARBA00022840"/>
    </source>
</evidence>
<accession>A0AAP2CJH3</accession>
<comment type="function">
    <text evidence="10">Catalyzes the transfer of pyrophosphate from adenosine triphosphate (ATP) to 6-hydroxymethyl-7,8-dihydropterin, an enzymatic step in folate biosynthesis pathway.</text>
</comment>
<evidence type="ECO:0000256" key="5">
    <source>
        <dbReference type="ARBA" id="ARBA00022679"/>
    </source>
</evidence>
<evidence type="ECO:0000256" key="1">
    <source>
        <dbReference type="ARBA" id="ARBA00005051"/>
    </source>
</evidence>
<dbReference type="GO" id="GO:0016301">
    <property type="term" value="F:kinase activity"/>
    <property type="evidence" value="ECO:0007669"/>
    <property type="project" value="UniProtKB-KW"/>
</dbReference>
<gene>
    <name evidence="14" type="primary">folK</name>
    <name evidence="14" type="ORF">KI659_02675</name>
</gene>
<keyword evidence="6" id="KW-0547">Nucleotide-binding</keyword>
<evidence type="ECO:0000256" key="10">
    <source>
        <dbReference type="ARBA" id="ARBA00029409"/>
    </source>
</evidence>
<dbReference type="GO" id="GO:0046656">
    <property type="term" value="P:folic acid biosynthetic process"/>
    <property type="evidence" value="ECO:0007669"/>
    <property type="project" value="UniProtKB-KW"/>
</dbReference>
<keyword evidence="15" id="KW-1185">Reference proteome</keyword>
<keyword evidence="8" id="KW-0067">ATP-binding</keyword>
<evidence type="ECO:0000313" key="14">
    <source>
        <dbReference type="EMBL" id="MBS9522912.1"/>
    </source>
</evidence>
<keyword evidence="5 14" id="KW-0808">Transferase</keyword>
<comment type="caution">
    <text evidence="14">The sequence shown here is derived from an EMBL/GenBank/DDBJ whole genome shotgun (WGS) entry which is preliminary data.</text>
</comment>
<dbReference type="Gene3D" id="3.30.70.560">
    <property type="entry name" value="7,8-Dihydro-6-hydroxymethylpterin-pyrophosphokinase HPPK"/>
    <property type="match status" value="1"/>
</dbReference>
<comment type="similarity">
    <text evidence="2">Belongs to the HPPK family.</text>
</comment>
<evidence type="ECO:0000256" key="9">
    <source>
        <dbReference type="ARBA" id="ARBA00022909"/>
    </source>
</evidence>
<evidence type="ECO:0000256" key="3">
    <source>
        <dbReference type="ARBA" id="ARBA00013253"/>
    </source>
</evidence>
<protein>
    <recommendedName>
        <fullName evidence="4">2-amino-4-hydroxy-6-hydroxymethyldihydropteridine pyrophosphokinase</fullName>
        <ecNumber evidence="3">2.7.6.3</ecNumber>
    </recommendedName>
    <alternativeName>
        <fullName evidence="11">6-hydroxymethyl-7,8-dihydropterin pyrophosphokinase</fullName>
    </alternativeName>
    <alternativeName>
        <fullName evidence="12">7,8-dihydro-6-hydroxymethylpterin-pyrophosphokinase</fullName>
    </alternativeName>
</protein>
<dbReference type="InterPro" id="IPR035907">
    <property type="entry name" value="Hppk_sf"/>
</dbReference>
<dbReference type="CDD" id="cd00483">
    <property type="entry name" value="HPPK"/>
    <property type="match status" value="1"/>
</dbReference>